<evidence type="ECO:0000313" key="9">
    <source>
        <dbReference type="EMBL" id="SFL48398.1"/>
    </source>
</evidence>
<dbReference type="GO" id="GO:0005886">
    <property type="term" value="C:plasma membrane"/>
    <property type="evidence" value="ECO:0007669"/>
    <property type="project" value="UniProtKB-SubCell"/>
</dbReference>
<gene>
    <name evidence="9" type="ORF">SAMN02983006_01273</name>
</gene>
<keyword evidence="10" id="KW-1185">Reference proteome</keyword>
<accession>A0A1I4I1T0</accession>
<dbReference type="GO" id="GO:0022857">
    <property type="term" value="F:transmembrane transporter activity"/>
    <property type="evidence" value="ECO:0007669"/>
    <property type="project" value="InterPro"/>
</dbReference>
<evidence type="ECO:0000313" key="10">
    <source>
        <dbReference type="Proteomes" id="UP000199006"/>
    </source>
</evidence>
<keyword evidence="7" id="KW-0813">Transport</keyword>
<evidence type="ECO:0000256" key="6">
    <source>
        <dbReference type="ARBA" id="ARBA00023136"/>
    </source>
</evidence>
<organism evidence="9 10">
    <name type="scientific">Halanaerobium salsuginis</name>
    <dbReference type="NCBI Taxonomy" id="29563"/>
    <lineage>
        <taxon>Bacteria</taxon>
        <taxon>Bacillati</taxon>
        <taxon>Bacillota</taxon>
        <taxon>Clostridia</taxon>
        <taxon>Halanaerobiales</taxon>
        <taxon>Halanaerobiaceae</taxon>
        <taxon>Halanaerobium</taxon>
    </lineage>
</organism>
<evidence type="ECO:0000256" key="2">
    <source>
        <dbReference type="ARBA" id="ARBA00005811"/>
    </source>
</evidence>
<dbReference type="EMBL" id="FOTI01000014">
    <property type="protein sequence ID" value="SFL48398.1"/>
    <property type="molecule type" value="Genomic_DNA"/>
</dbReference>
<dbReference type="AlphaFoldDB" id="A0A1I4I1T0"/>
<dbReference type="Pfam" id="PF02472">
    <property type="entry name" value="ExbD"/>
    <property type="match status" value="1"/>
</dbReference>
<name>A0A1I4I1T0_9FIRM</name>
<proteinExistence type="inferred from homology"/>
<keyword evidence="5 8" id="KW-1133">Transmembrane helix</keyword>
<keyword evidence="6 8" id="KW-0472">Membrane</keyword>
<evidence type="ECO:0000256" key="7">
    <source>
        <dbReference type="RuleBase" id="RU003879"/>
    </source>
</evidence>
<evidence type="ECO:0000256" key="5">
    <source>
        <dbReference type="ARBA" id="ARBA00022989"/>
    </source>
</evidence>
<keyword evidence="7" id="KW-0653">Protein transport</keyword>
<evidence type="ECO:0000256" key="8">
    <source>
        <dbReference type="SAM" id="Phobius"/>
    </source>
</evidence>
<evidence type="ECO:0000256" key="1">
    <source>
        <dbReference type="ARBA" id="ARBA00004162"/>
    </source>
</evidence>
<sequence>MNFKRPKTIKTGLDITPLIDVVFILLLFFMLTSNFIVENGLELNLPKSTTADEQTQNTQNNLVIFIDQSQHIFVGENQYNFSELNRLLLKKETAGDLALVTLKADEKVPVGFMIQVMDVVRKINGEKMVISTEKLAGGVNETQ</sequence>
<protein>
    <submittedName>
        <fullName evidence="9">Biopolymer transport protein ExbD</fullName>
    </submittedName>
</protein>
<dbReference type="OrthoDB" id="287326at2"/>
<dbReference type="PANTHER" id="PTHR30558">
    <property type="entry name" value="EXBD MEMBRANE COMPONENT OF PMF-DRIVEN MACROMOLECULE IMPORT SYSTEM"/>
    <property type="match status" value="1"/>
</dbReference>
<comment type="subcellular location">
    <subcellularLocation>
        <location evidence="1">Cell membrane</location>
        <topology evidence="1">Single-pass membrane protein</topology>
    </subcellularLocation>
    <subcellularLocation>
        <location evidence="7">Cell membrane</location>
        <topology evidence="7">Single-pass type II membrane protein</topology>
    </subcellularLocation>
</comment>
<evidence type="ECO:0000256" key="4">
    <source>
        <dbReference type="ARBA" id="ARBA00022692"/>
    </source>
</evidence>
<dbReference type="GO" id="GO:0015031">
    <property type="term" value="P:protein transport"/>
    <property type="evidence" value="ECO:0007669"/>
    <property type="project" value="UniProtKB-KW"/>
</dbReference>
<comment type="similarity">
    <text evidence="2 7">Belongs to the ExbD/TolR family.</text>
</comment>
<dbReference type="Proteomes" id="UP000199006">
    <property type="component" value="Unassembled WGS sequence"/>
</dbReference>
<dbReference type="Gene3D" id="3.30.420.270">
    <property type="match status" value="1"/>
</dbReference>
<reference evidence="9 10" key="1">
    <citation type="submission" date="2016-10" db="EMBL/GenBank/DDBJ databases">
        <authorList>
            <person name="de Groot N.N."/>
        </authorList>
    </citation>
    <scope>NUCLEOTIDE SEQUENCE [LARGE SCALE GENOMIC DNA]</scope>
    <source>
        <strain evidence="9 10">ATCC 51327</strain>
    </source>
</reference>
<dbReference type="InterPro" id="IPR003400">
    <property type="entry name" value="ExbD"/>
</dbReference>
<evidence type="ECO:0000256" key="3">
    <source>
        <dbReference type="ARBA" id="ARBA00022475"/>
    </source>
</evidence>
<feature type="transmembrane region" description="Helical" evidence="8">
    <location>
        <begin position="12"/>
        <end position="31"/>
    </location>
</feature>
<dbReference type="STRING" id="29563.SAMN02983006_01273"/>
<dbReference type="RefSeq" id="WP_089861139.1">
    <property type="nucleotide sequence ID" value="NZ_FOTI01000014.1"/>
</dbReference>
<keyword evidence="4 7" id="KW-0812">Transmembrane</keyword>
<keyword evidence="3" id="KW-1003">Cell membrane</keyword>